<evidence type="ECO:0000313" key="5">
    <source>
        <dbReference type="Proteomes" id="UP000245790"/>
    </source>
</evidence>
<dbReference type="Pfam" id="PF13584">
    <property type="entry name" value="BatD"/>
    <property type="match status" value="1"/>
</dbReference>
<name>A0A316FYC1_9GAMM</name>
<sequence>MKYFSNKHLLLVLIMSASSQLLAGIKAYTDRQQVHSNETFTLVVELDEYTSDSPDLSVLPKELSILSSSKYHRSSTVNGVSETQLGWKIQLMATEPGVYTIPAIEVENQKSQPIQVTVKQANDSFDSEEKLDAIMLKAELSKDSVYVQEQMVLTIKLFRGIQTQYASLTEPSIENAIIEKLGEDTQYESMIDGQRYLILERKYAIFPQQSGSLSIPPVTFSADVIQKGSSGFGRMLGRTKPVTISTQQQSIDVKPYPENHSGQWLPSEKLSIKSRWSDPHGKVEGEPSTWTITLTGVGLHENQLPEIKLPKTDGVKWYPDTAEKTRSISNKGITGKRVERIAVVPTRSGKIELPELSFKWFNTQTGQYEIATLPAETIDVQPNSEQSGTSTTITTTPVKQTQSTSSQQNSPPAPAGLWQWSTYGFALLWLLTLIYFLLSRKMTPSELKLETAPVTTDAKAALLDAINSKDNMAIYKSLSYWLNDINTQQSFKSHLSALNNDTIRNSLIELEQSLYSPEKSDWKDAGKLKQWLKIIENDLALNKAANKETKLPPLYPTE</sequence>
<gene>
    <name evidence="4" type="ORF">C8D97_103219</name>
</gene>
<proteinExistence type="predicted"/>
<keyword evidence="2" id="KW-0472">Membrane</keyword>
<feature type="compositionally biased region" description="Low complexity" evidence="1">
    <location>
        <begin position="384"/>
        <end position="410"/>
    </location>
</feature>
<keyword evidence="5" id="KW-1185">Reference proteome</keyword>
<dbReference type="Proteomes" id="UP000245790">
    <property type="component" value="Unassembled WGS sequence"/>
</dbReference>
<reference evidence="4 5" key="1">
    <citation type="submission" date="2018-05" db="EMBL/GenBank/DDBJ databases">
        <title>Genomic Encyclopedia of Type Strains, Phase IV (KMG-IV): sequencing the most valuable type-strain genomes for metagenomic binning, comparative biology and taxonomic classification.</title>
        <authorList>
            <person name="Goeker M."/>
        </authorList>
    </citation>
    <scope>NUCLEOTIDE SEQUENCE [LARGE SCALE GENOMIC DNA]</scope>
    <source>
        <strain evidence="4 5">DSM 25350</strain>
    </source>
</reference>
<dbReference type="InterPro" id="IPR025738">
    <property type="entry name" value="BatD"/>
</dbReference>
<comment type="caution">
    <text evidence="4">The sequence shown here is derived from an EMBL/GenBank/DDBJ whole genome shotgun (WGS) entry which is preliminary data.</text>
</comment>
<dbReference type="AlphaFoldDB" id="A0A316FYC1"/>
<dbReference type="PANTHER" id="PTHR40940">
    <property type="entry name" value="PROTEIN BATD-RELATED"/>
    <property type="match status" value="1"/>
</dbReference>
<evidence type="ECO:0000256" key="3">
    <source>
        <dbReference type="SAM" id="SignalP"/>
    </source>
</evidence>
<keyword evidence="3" id="KW-0732">Signal</keyword>
<protein>
    <submittedName>
        <fullName evidence="4">Oxygen tolerance protein BatD</fullName>
    </submittedName>
</protein>
<keyword evidence="2" id="KW-0812">Transmembrane</keyword>
<feature type="signal peptide" evidence="3">
    <location>
        <begin position="1"/>
        <end position="23"/>
    </location>
</feature>
<accession>A0A316FYC1</accession>
<feature type="transmembrane region" description="Helical" evidence="2">
    <location>
        <begin position="417"/>
        <end position="438"/>
    </location>
</feature>
<organism evidence="4 5">
    <name type="scientific">Pleionea mediterranea</name>
    <dbReference type="NCBI Taxonomy" id="523701"/>
    <lineage>
        <taxon>Bacteria</taxon>
        <taxon>Pseudomonadati</taxon>
        <taxon>Pseudomonadota</taxon>
        <taxon>Gammaproteobacteria</taxon>
        <taxon>Oceanospirillales</taxon>
        <taxon>Pleioneaceae</taxon>
        <taxon>Pleionea</taxon>
    </lineage>
</organism>
<feature type="region of interest" description="Disordered" evidence="1">
    <location>
        <begin position="379"/>
        <end position="412"/>
    </location>
</feature>
<evidence type="ECO:0000256" key="1">
    <source>
        <dbReference type="SAM" id="MobiDB-lite"/>
    </source>
</evidence>
<evidence type="ECO:0000313" key="4">
    <source>
        <dbReference type="EMBL" id="PWK53392.1"/>
    </source>
</evidence>
<dbReference type="EMBL" id="QGGU01000003">
    <property type="protein sequence ID" value="PWK53392.1"/>
    <property type="molecule type" value="Genomic_DNA"/>
</dbReference>
<feature type="chain" id="PRO_5016369649" evidence="3">
    <location>
        <begin position="24"/>
        <end position="558"/>
    </location>
</feature>
<evidence type="ECO:0000256" key="2">
    <source>
        <dbReference type="SAM" id="Phobius"/>
    </source>
</evidence>
<dbReference type="PANTHER" id="PTHR40940:SF1">
    <property type="entry name" value="PROTEIN BATD"/>
    <property type="match status" value="1"/>
</dbReference>
<keyword evidence="2" id="KW-1133">Transmembrane helix</keyword>
<dbReference type="OrthoDB" id="5293418at2"/>